<comment type="similarity">
    <text evidence="1 3">Belongs to the short-chain dehydrogenases/reductases (SDR) family.</text>
</comment>
<dbReference type="PANTHER" id="PTHR43008">
    <property type="entry name" value="BENZIL REDUCTASE"/>
    <property type="match status" value="1"/>
</dbReference>
<evidence type="ECO:0000313" key="5">
    <source>
        <dbReference type="Proteomes" id="UP001205740"/>
    </source>
</evidence>
<keyword evidence="5" id="KW-1185">Reference proteome</keyword>
<dbReference type="PRINTS" id="PR00080">
    <property type="entry name" value="SDRFAMILY"/>
</dbReference>
<evidence type="ECO:0000256" key="3">
    <source>
        <dbReference type="RuleBase" id="RU000363"/>
    </source>
</evidence>
<accession>A0ABT1GYC7</accession>
<organism evidence="4 5">
    <name type="scientific">Williamsia serinedens</name>
    <dbReference type="NCBI Taxonomy" id="391736"/>
    <lineage>
        <taxon>Bacteria</taxon>
        <taxon>Bacillati</taxon>
        <taxon>Actinomycetota</taxon>
        <taxon>Actinomycetes</taxon>
        <taxon>Mycobacteriales</taxon>
        <taxon>Nocardiaceae</taxon>
        <taxon>Williamsia</taxon>
    </lineage>
</organism>
<dbReference type="RefSeq" id="WP_253653582.1">
    <property type="nucleotide sequence ID" value="NZ_BAAAOE010000001.1"/>
</dbReference>
<dbReference type="InterPro" id="IPR036291">
    <property type="entry name" value="NAD(P)-bd_dom_sf"/>
</dbReference>
<keyword evidence="2" id="KW-0560">Oxidoreductase</keyword>
<name>A0ABT1GYC7_9NOCA</name>
<sequence>MPDSRITLVTGANRGIGRALTAQLADRGHTVLLAARDPDAAKAAAADLSGGSPERAILPLTLDVTDPGSVTAAAELVRSEHGHLDVLVNNAAIHFDPWQTAVDADLTVVDEAIRTNLLGTWRVTQSFLPLLRGGHDPRIVIVSSEQASLARMGGGVPAYKTSKAAVNALGRMLAAELADDGITVDLASPGWTATDMGGDGGRPVDDGAASVRQVVELETGTGAGRFLQDGIELPW</sequence>
<dbReference type="Proteomes" id="UP001205740">
    <property type="component" value="Unassembled WGS sequence"/>
</dbReference>
<gene>
    <name evidence="4" type="ORF">LX12_001173</name>
</gene>
<dbReference type="PRINTS" id="PR00081">
    <property type="entry name" value="GDHRDH"/>
</dbReference>
<evidence type="ECO:0000313" key="4">
    <source>
        <dbReference type="EMBL" id="MCP2159994.1"/>
    </source>
</evidence>
<reference evidence="4 5" key="1">
    <citation type="submission" date="2022-06" db="EMBL/GenBank/DDBJ databases">
        <title>Genomic Encyclopedia of Archaeal and Bacterial Type Strains, Phase II (KMG-II): from individual species to whole genera.</title>
        <authorList>
            <person name="Goeker M."/>
        </authorList>
    </citation>
    <scope>NUCLEOTIDE SEQUENCE [LARGE SCALE GENOMIC DNA]</scope>
    <source>
        <strain evidence="4 5">DSM 45037</strain>
    </source>
</reference>
<proteinExistence type="inferred from homology"/>
<dbReference type="EMBL" id="JAMTCG010000002">
    <property type="protein sequence ID" value="MCP2159994.1"/>
    <property type="molecule type" value="Genomic_DNA"/>
</dbReference>
<dbReference type="PANTHER" id="PTHR43008:SF7">
    <property type="entry name" value="SHORT CHAIN DEHYDROGENASE_REDUCTASE (AFU_ORTHOLOGUE AFUA_2G00830)"/>
    <property type="match status" value="1"/>
</dbReference>
<protein>
    <submittedName>
        <fullName evidence="4">NAD(P)-dependent dehydrogenase, short-chain alcohol dehydrogenase family</fullName>
    </submittedName>
</protein>
<dbReference type="InterPro" id="IPR002347">
    <property type="entry name" value="SDR_fam"/>
</dbReference>
<comment type="caution">
    <text evidence="4">The sequence shown here is derived from an EMBL/GenBank/DDBJ whole genome shotgun (WGS) entry which is preliminary data.</text>
</comment>
<dbReference type="Pfam" id="PF00106">
    <property type="entry name" value="adh_short"/>
    <property type="match status" value="1"/>
</dbReference>
<evidence type="ECO:0000256" key="1">
    <source>
        <dbReference type="ARBA" id="ARBA00006484"/>
    </source>
</evidence>
<dbReference type="SUPFAM" id="SSF51735">
    <property type="entry name" value="NAD(P)-binding Rossmann-fold domains"/>
    <property type="match status" value="1"/>
</dbReference>
<dbReference type="Gene3D" id="3.40.50.720">
    <property type="entry name" value="NAD(P)-binding Rossmann-like Domain"/>
    <property type="match status" value="1"/>
</dbReference>
<evidence type="ECO:0000256" key="2">
    <source>
        <dbReference type="ARBA" id="ARBA00023002"/>
    </source>
</evidence>